<dbReference type="InterPro" id="IPR052350">
    <property type="entry name" value="Metallo-dep_Lactonases"/>
</dbReference>
<evidence type="ECO:0000313" key="3">
    <source>
        <dbReference type="EMBL" id="OQP63591.1"/>
    </source>
</evidence>
<dbReference type="PANTHER" id="PTHR43569">
    <property type="entry name" value="AMIDOHYDROLASE"/>
    <property type="match status" value="1"/>
</dbReference>
<dbReference type="STRING" id="550983.A4R26_16565"/>
<keyword evidence="4" id="KW-1185">Reference proteome</keyword>
<protein>
    <submittedName>
        <fullName evidence="3">Amidohydrolase</fullName>
    </submittedName>
</protein>
<evidence type="ECO:0000256" key="1">
    <source>
        <dbReference type="ARBA" id="ARBA00038310"/>
    </source>
</evidence>
<gene>
    <name evidence="3" type="ORF">A4R26_16565</name>
</gene>
<dbReference type="InterPro" id="IPR032466">
    <property type="entry name" value="Metal_Hydrolase"/>
</dbReference>
<dbReference type="OrthoDB" id="5450317at2"/>
<dbReference type="GO" id="GO:0016787">
    <property type="term" value="F:hydrolase activity"/>
    <property type="evidence" value="ECO:0007669"/>
    <property type="project" value="UniProtKB-KW"/>
</dbReference>
<dbReference type="SUPFAM" id="SSF51556">
    <property type="entry name" value="Metallo-dependent hydrolases"/>
    <property type="match status" value="1"/>
</dbReference>
<evidence type="ECO:0000313" key="4">
    <source>
        <dbReference type="Proteomes" id="UP000192276"/>
    </source>
</evidence>
<dbReference type="Pfam" id="PF04909">
    <property type="entry name" value="Amidohydro_2"/>
    <property type="match status" value="1"/>
</dbReference>
<dbReference type="AlphaFoldDB" id="A0A1V9FYZ2"/>
<dbReference type="RefSeq" id="WP_081163665.1">
    <property type="nucleotide sequence ID" value="NZ_LWBP01000100.1"/>
</dbReference>
<dbReference type="PANTHER" id="PTHR43569:SF2">
    <property type="entry name" value="AMIDOHYDROLASE-RELATED DOMAIN-CONTAINING PROTEIN"/>
    <property type="match status" value="1"/>
</dbReference>
<accession>A0A1V9FYZ2</accession>
<reference evidence="4" key="1">
    <citation type="submission" date="2016-04" db="EMBL/GenBank/DDBJ databases">
        <authorList>
            <person name="Chen L."/>
            <person name="Zhuang W."/>
            <person name="Wang G."/>
        </authorList>
    </citation>
    <scope>NUCLEOTIDE SEQUENCE [LARGE SCALE GENOMIC DNA]</scope>
    <source>
        <strain evidence="4">208</strain>
    </source>
</reference>
<dbReference type="InterPro" id="IPR006680">
    <property type="entry name" value="Amidohydro-rel"/>
</dbReference>
<feature type="domain" description="Amidohydrolase-related" evidence="2">
    <location>
        <begin position="4"/>
        <end position="281"/>
    </location>
</feature>
<comment type="caution">
    <text evidence="3">The sequence shown here is derived from an EMBL/GenBank/DDBJ whole genome shotgun (WGS) entry which is preliminary data.</text>
</comment>
<organism evidence="3 4">
    <name type="scientific">Niastella populi</name>
    <dbReference type="NCBI Taxonomy" id="550983"/>
    <lineage>
        <taxon>Bacteria</taxon>
        <taxon>Pseudomonadati</taxon>
        <taxon>Bacteroidota</taxon>
        <taxon>Chitinophagia</taxon>
        <taxon>Chitinophagales</taxon>
        <taxon>Chitinophagaceae</taxon>
        <taxon>Niastella</taxon>
    </lineage>
</organism>
<comment type="similarity">
    <text evidence="1">Belongs to the metallo-dependent hydrolases superfamily.</text>
</comment>
<name>A0A1V9FYZ2_9BACT</name>
<proteinExistence type="inferred from homology"/>
<dbReference type="Proteomes" id="UP000192276">
    <property type="component" value="Unassembled WGS sequence"/>
</dbReference>
<keyword evidence="3" id="KW-0378">Hydrolase</keyword>
<sequence length="281" mass="31501">MEVIDTHVHIWNFAKAEYEWLKNDTSVLNRNYDIEELQAEQQDTAITGGVLVQAANNFEDTNWMLQVAGATGFIKGVVGWMPLKDPSFTATALKEYLGNPYFKGVRHLIHDEPDPQWLLQPTVTQSLSVLAAYDVPYDVVGVTPQHLITALEVAHKVPELRLMLDHMNQPPIASGDRFGEWGQLMKAVASHKNFYVKISGLGTCSKKGDAWTEEDIQPYLEFVLEHFGENRCVCGGDWPVSLLAGGYKQTWQKYLKALSNILTDAAMQKVVNSNAVAFYNL</sequence>
<dbReference type="Gene3D" id="3.20.20.140">
    <property type="entry name" value="Metal-dependent hydrolases"/>
    <property type="match status" value="1"/>
</dbReference>
<evidence type="ECO:0000259" key="2">
    <source>
        <dbReference type="Pfam" id="PF04909"/>
    </source>
</evidence>
<dbReference type="EMBL" id="LWBP01000100">
    <property type="protein sequence ID" value="OQP63591.1"/>
    <property type="molecule type" value="Genomic_DNA"/>
</dbReference>